<keyword evidence="10" id="KW-1185">Reference proteome</keyword>
<evidence type="ECO:0000256" key="4">
    <source>
        <dbReference type="SAM" id="Coils"/>
    </source>
</evidence>
<keyword evidence="1" id="KW-0547">Nucleotide-binding</keyword>
<dbReference type="Pfam" id="PF10509">
    <property type="entry name" value="GalKase_gal_bdg"/>
    <property type="match status" value="1"/>
</dbReference>
<dbReference type="PROSITE" id="PS00106">
    <property type="entry name" value="GALACTOKINASE"/>
    <property type="match status" value="1"/>
</dbReference>
<proteinExistence type="predicted"/>
<dbReference type="SUPFAM" id="SSF54211">
    <property type="entry name" value="Ribosomal protein S5 domain 2-like"/>
    <property type="match status" value="1"/>
</dbReference>
<dbReference type="InterPro" id="IPR019741">
    <property type="entry name" value="Galactokinase_CS"/>
</dbReference>
<accession>A0ABQ7S6N2</accession>
<dbReference type="InterPro" id="IPR036554">
    <property type="entry name" value="GHMP_kinase_C_sf"/>
</dbReference>
<dbReference type="SUPFAM" id="SSF90257">
    <property type="entry name" value="Myosin rod fragments"/>
    <property type="match status" value="3"/>
</dbReference>
<feature type="coiled-coil region" evidence="4">
    <location>
        <begin position="515"/>
        <end position="1310"/>
    </location>
</feature>
<dbReference type="InterPro" id="IPR020568">
    <property type="entry name" value="Ribosomal_Su5_D2-typ_SF"/>
</dbReference>
<keyword evidence="3 4" id="KW-0175">Coiled coil</keyword>
<dbReference type="PANTHER" id="PTHR10457:SF7">
    <property type="entry name" value="GALACTOKINASE-RELATED"/>
    <property type="match status" value="1"/>
</dbReference>
<feature type="domain" description="Galactokinase N-terminal" evidence="8">
    <location>
        <begin position="30"/>
        <end position="77"/>
    </location>
</feature>
<evidence type="ECO:0000256" key="3">
    <source>
        <dbReference type="ARBA" id="ARBA00023054"/>
    </source>
</evidence>
<dbReference type="Gene3D" id="1.20.1440.340">
    <property type="match status" value="1"/>
</dbReference>
<dbReference type="Pfam" id="PF01576">
    <property type="entry name" value="Myosin_tail_1"/>
    <property type="match status" value="1"/>
</dbReference>
<sequence>MSSANYEIEVVQYDSHGANTDRRISTLLKFFRNKYNTSANFVVQAPGRVNLIGDHIDYHGYAVLPMAIEKCIFLACSWKDGANTLCLTNTDQDQYCDWQGETGRHHGPELAKQHHWYNYFLCGYHGILETFVHEDSTQLGLNVAITSDLPAASGVSSSSALVCGSSVAVLQGFIQSEMSTKLGTRLNIEVVRKHGMIRSNEQRDSANISLAINKQSLASLCPIYERRIGTHSGGMDQAVIMTAEKGFAKYVEFLPSFACRNVKLPNGVSYMISHCGARYPKAATSGYNTRVLETRLGAAMTAKVAKLKSCRLDSSITWYAVQHEMGLNADDMMKFMKANVFGTKDTYTVDEVCERLELSRHELAARFNTSEEFVKEQLNDQLTIRSRSYHVVAEAERVDKFRKICETTQDVKALGEIMTDSHTSLRDLYECSHPALDTIVMTAINAGALGSRLTGAGWGGCAVILVRDSDVDRQQQVIMSASAAARSPKFMYKTTPGSSGELSMEYGTDLGALTRLEIEREKSDLMVQLMQLSERLDDAEGSSESKAEMNKKRDAELAKLRKLLEDVHLESEENAHHLRTKHQAAVVEMQDQIDQLQKQKAKAEKEKSKFQAEVFELMSQLEQSNRDKAAIQKIVEKHEHTIYELNIKVEEINRQVIEVTAQRTRLANENVDLIKEVHDYKMSLDNVNHLKSQLATQLEETRRRCEEEERKRAGVENHCHTLEMELESLKVQIEEESEARVEVERQLAKANGDVASWKSKYDAEVLAHADEVEDLKRKMAARIQEYEEQLESLINKCGSLEKQKSRLQSEVEVLIMDLEKATTHAQNLEKRCNQLEKVNADLRAKCDEITMLMENAQREARQKAAELQKLQHEYEKLKDAKATLERECKKLQDDLSDAKNQLSDAIRRIHEQELEIKRLENEREELSAAYREAETLRKQEEAKCQRLTAEIAALRHDYEKRLQQKEDELEALRKTTALEIEQLNMRLVEAEAKLKSEVARIKKKMQAQITELEMTLDVVNKQNIDLQKTIKRQGLQITELQAHYDEVNRQLNQAVDALNVAQRRCQQLQGELEEMRVNCESALRAKRVAEQTAEECQQKVNELQTINVNLTAAKNKLEGEFATLSSDYEEVSKELRFADEKVQKLTIENKSVKDLLTEEQERLAKLDSVKKSLEQEVRNLQVRLEEVEANALAGGKRVIAKLESRIRDIEIEVEEERRRHAETQKVLRKKDARVKELLVQCEEEHKAFTLAQETCDKLQEKVKVYKRQIAEQEGLTQQNLTRVRRFQRELEAAEDRADQAETNLNFIRAKHRSWVTAANPQQQPGGRSVFVNEDQQYQ</sequence>
<organism evidence="9 10">
    <name type="scientific">Fragariocoptes setiger</name>
    <dbReference type="NCBI Taxonomy" id="1670756"/>
    <lineage>
        <taxon>Eukaryota</taxon>
        <taxon>Metazoa</taxon>
        <taxon>Ecdysozoa</taxon>
        <taxon>Arthropoda</taxon>
        <taxon>Chelicerata</taxon>
        <taxon>Arachnida</taxon>
        <taxon>Acari</taxon>
        <taxon>Acariformes</taxon>
        <taxon>Trombidiformes</taxon>
        <taxon>Prostigmata</taxon>
        <taxon>Eupodina</taxon>
        <taxon>Eriophyoidea</taxon>
        <taxon>Phytoptidae</taxon>
        <taxon>Fragariocoptes</taxon>
    </lineage>
</organism>
<dbReference type="Gene3D" id="3.30.70.3170">
    <property type="match status" value="1"/>
</dbReference>
<evidence type="ECO:0000259" key="8">
    <source>
        <dbReference type="Pfam" id="PF10509"/>
    </source>
</evidence>
<keyword evidence="2" id="KW-0067">ATP-binding</keyword>
<evidence type="ECO:0000313" key="10">
    <source>
        <dbReference type="Proteomes" id="UP000825002"/>
    </source>
</evidence>
<evidence type="ECO:0000313" key="9">
    <source>
        <dbReference type="EMBL" id="KAG9509064.1"/>
    </source>
</evidence>
<dbReference type="InterPro" id="IPR002928">
    <property type="entry name" value="Myosin_tail"/>
</dbReference>
<evidence type="ECO:0000256" key="2">
    <source>
        <dbReference type="ARBA" id="ARBA00022840"/>
    </source>
</evidence>
<feature type="domain" description="GHMP kinase C-terminal" evidence="7">
    <location>
        <begin position="409"/>
        <end position="475"/>
    </location>
</feature>
<dbReference type="SUPFAM" id="SSF55060">
    <property type="entry name" value="GHMP Kinase, C-terminal domain"/>
    <property type="match status" value="1"/>
</dbReference>
<dbReference type="InterPro" id="IPR019539">
    <property type="entry name" value="GalKase_N"/>
</dbReference>
<evidence type="ECO:0000256" key="5">
    <source>
        <dbReference type="SAM" id="MobiDB-lite"/>
    </source>
</evidence>
<protein>
    <submittedName>
        <fullName evidence="9">Paramyosin</fullName>
    </submittedName>
</protein>
<dbReference type="Gene3D" id="1.20.5.340">
    <property type="match status" value="3"/>
</dbReference>
<dbReference type="EMBL" id="JAIFTH010000701">
    <property type="protein sequence ID" value="KAG9509064.1"/>
    <property type="molecule type" value="Genomic_DNA"/>
</dbReference>
<evidence type="ECO:0000259" key="6">
    <source>
        <dbReference type="Pfam" id="PF01576"/>
    </source>
</evidence>
<reference evidence="9 10" key="1">
    <citation type="submission" date="2020-10" db="EMBL/GenBank/DDBJ databases">
        <authorList>
            <person name="Klimov P.B."/>
            <person name="Dyachkov S.M."/>
            <person name="Chetverikov P.E."/>
        </authorList>
    </citation>
    <scope>NUCLEOTIDE SEQUENCE [LARGE SCALE GENOMIC DNA]</scope>
    <source>
        <strain evidence="9">BMOC 18-1129-001#AD2665</strain>
        <tissue evidence="9">Entire mites</tissue>
    </source>
</reference>
<feature type="domain" description="Myosin tail" evidence="6">
    <location>
        <begin position="513"/>
        <end position="1310"/>
    </location>
</feature>
<feature type="region of interest" description="Disordered" evidence="5">
    <location>
        <begin position="1317"/>
        <end position="1338"/>
    </location>
</feature>
<comment type="caution">
    <text evidence="9">The sequence shown here is derived from an EMBL/GenBank/DDBJ whole genome shotgun (WGS) entry which is preliminary data.</text>
</comment>
<gene>
    <name evidence="9" type="primary">PRM</name>
    <name evidence="9" type="ORF">GZH46_02427</name>
</gene>
<dbReference type="PANTHER" id="PTHR10457">
    <property type="entry name" value="MEVALONATE KINASE/GALACTOKINASE"/>
    <property type="match status" value="1"/>
</dbReference>
<dbReference type="InterPro" id="IPR000705">
    <property type="entry name" value="Galactokinase"/>
</dbReference>
<dbReference type="InterPro" id="IPR013750">
    <property type="entry name" value="GHMP_kinase_C_dom"/>
</dbReference>
<evidence type="ECO:0000259" key="7">
    <source>
        <dbReference type="Pfam" id="PF08544"/>
    </source>
</evidence>
<dbReference type="Gene3D" id="1.20.5.1160">
    <property type="entry name" value="Vasodilator-stimulated phosphoprotein"/>
    <property type="match status" value="1"/>
</dbReference>
<dbReference type="InterPro" id="IPR014721">
    <property type="entry name" value="Ribsml_uS5_D2-typ_fold_subgr"/>
</dbReference>
<dbReference type="PRINTS" id="PR00473">
    <property type="entry name" value="GALCTOKINASE"/>
</dbReference>
<dbReference type="Gene3D" id="3.30.230.10">
    <property type="match status" value="1"/>
</dbReference>
<dbReference type="Pfam" id="PF08544">
    <property type="entry name" value="GHMP_kinases_C"/>
    <property type="match status" value="1"/>
</dbReference>
<dbReference type="PRINTS" id="PR00959">
    <property type="entry name" value="MEVGALKINASE"/>
</dbReference>
<name>A0ABQ7S6N2_9ACAR</name>
<dbReference type="Proteomes" id="UP000825002">
    <property type="component" value="Unassembled WGS sequence"/>
</dbReference>
<evidence type="ECO:0000256" key="1">
    <source>
        <dbReference type="ARBA" id="ARBA00022741"/>
    </source>
</evidence>